<gene>
    <name evidence="1" type="ORF">CPEL01642_LOCUS9578</name>
</gene>
<evidence type="ECO:0008006" key="2">
    <source>
        <dbReference type="Google" id="ProtNLM"/>
    </source>
</evidence>
<accession>A0A7S0PYT5</accession>
<reference evidence="1" key="1">
    <citation type="submission" date="2021-01" db="EMBL/GenBank/DDBJ databases">
        <authorList>
            <person name="Corre E."/>
            <person name="Pelletier E."/>
            <person name="Niang G."/>
            <person name="Scheremetjew M."/>
            <person name="Finn R."/>
            <person name="Kale V."/>
            <person name="Holt S."/>
            <person name="Cochrane G."/>
            <person name="Meng A."/>
            <person name="Brown T."/>
            <person name="Cohen L."/>
        </authorList>
    </citation>
    <scope>NUCLEOTIDE SEQUENCE</scope>
    <source>
        <strain evidence="1">PLY182g</strain>
    </source>
</reference>
<proteinExistence type="predicted"/>
<sequence>MSSCIMAHNTWRCLRGKKECYCMSHKSGGSRKAARGRPPGLAQSCSRHRLAHVLSMDVNSVRWRNANEELLRNGFAKVHHVQPLAKNNPAVVDLERKFGEGSNTSARGPPSSGSPRAQISIMLTHAQLWQNLSREAEAPDWLYIFEDDAIFNPKALAHTTHPAAGAAAASKRADVQCVLDEVEALAPNGSNLIMLALCQPILPESVRLPNGREHFVANIHTVRPCASLCTSSYAIRRRAAATFFDTVRRAHVRRKRGGEGLEAKYMPFHRFGLDANIRGYYYRTRSLVPEREWPRCVDYPTYTCLQSSSNPECMGGLFTQNASLLSQAEHAGHAW</sequence>
<evidence type="ECO:0000313" key="1">
    <source>
        <dbReference type="EMBL" id="CAD8606243.1"/>
    </source>
</evidence>
<dbReference type="EMBL" id="HBEY01019983">
    <property type="protein sequence ID" value="CAD8606243.1"/>
    <property type="molecule type" value="Transcribed_RNA"/>
</dbReference>
<protein>
    <recommendedName>
        <fullName evidence="2">Glycosyltransferase family 25 protein</fullName>
    </recommendedName>
</protein>
<dbReference type="AlphaFoldDB" id="A0A7S0PYT5"/>
<organism evidence="1">
    <name type="scientific">Coccolithus braarudii</name>
    <dbReference type="NCBI Taxonomy" id="221442"/>
    <lineage>
        <taxon>Eukaryota</taxon>
        <taxon>Haptista</taxon>
        <taxon>Haptophyta</taxon>
        <taxon>Prymnesiophyceae</taxon>
        <taxon>Coccolithales</taxon>
        <taxon>Coccolithaceae</taxon>
        <taxon>Coccolithus</taxon>
    </lineage>
</organism>
<name>A0A7S0PYT5_9EUKA</name>